<name>A0A7G9WJL1_9FIRM</name>
<keyword evidence="8" id="KW-1185">Reference proteome</keyword>
<evidence type="ECO:0000313" key="8">
    <source>
        <dbReference type="Proteomes" id="UP000516046"/>
    </source>
</evidence>
<dbReference type="AlphaFoldDB" id="A0A7G9WJL1"/>
<dbReference type="Proteomes" id="UP000516046">
    <property type="component" value="Chromosome"/>
</dbReference>
<dbReference type="PANTHER" id="PTHR30349:SF64">
    <property type="entry name" value="PROPHAGE INTEGRASE INTD-RELATED"/>
    <property type="match status" value="1"/>
</dbReference>
<feature type="domain" description="Tyr recombinase" evidence="5">
    <location>
        <begin position="113"/>
        <end position="286"/>
    </location>
</feature>
<evidence type="ECO:0000259" key="6">
    <source>
        <dbReference type="PROSITE" id="PS51900"/>
    </source>
</evidence>
<dbReference type="GO" id="GO:0003677">
    <property type="term" value="F:DNA binding"/>
    <property type="evidence" value="ECO:0007669"/>
    <property type="project" value="UniProtKB-UniRule"/>
</dbReference>
<proteinExistence type="inferred from homology"/>
<dbReference type="InterPro" id="IPR013762">
    <property type="entry name" value="Integrase-like_cat_sf"/>
</dbReference>
<dbReference type="InterPro" id="IPR044068">
    <property type="entry name" value="CB"/>
</dbReference>
<dbReference type="EMBL" id="CP060696">
    <property type="protein sequence ID" value="QNO18873.1"/>
    <property type="molecule type" value="Genomic_DNA"/>
</dbReference>
<feature type="domain" description="Core-binding (CB)" evidence="6">
    <location>
        <begin position="7"/>
        <end position="87"/>
    </location>
</feature>
<keyword evidence="3" id="KW-0233">DNA recombination</keyword>
<gene>
    <name evidence="7" type="ORF">H6X83_04385</name>
</gene>
<keyword evidence="2 4" id="KW-0238">DNA-binding</keyword>
<sequence length="295" mass="34195">MNIDENITTFDWMDQWLTTYVQPSLAEKTCQSYRAVLNILKRDCPELSQLPLQKMNGLYAQKVINQLADKYSKSTLNSLRTIFHESSVVASEVPAFHSQTIGKLRIPERASQKTVRALTRTEQQVVEEAAQHTYLGYIALFFLLTGLRAEELCNLDWPDFKRKERTIFIRKSKTPAGIRQVPLRKEAMRIILIQPKSSRDNAIFHSERYGTPITPSVLHKLYLRLRRETGVNFLTTHVYRHTFATRALEDGMNVKALSRILGHESVAFTMQRYCSPDTKFLQEQMDMLDNIHDPF</sequence>
<evidence type="ECO:0000256" key="1">
    <source>
        <dbReference type="ARBA" id="ARBA00008857"/>
    </source>
</evidence>
<evidence type="ECO:0000313" key="7">
    <source>
        <dbReference type="EMBL" id="QNO18873.1"/>
    </source>
</evidence>
<dbReference type="Pfam" id="PF00589">
    <property type="entry name" value="Phage_integrase"/>
    <property type="match status" value="1"/>
</dbReference>
<evidence type="ECO:0000256" key="3">
    <source>
        <dbReference type="ARBA" id="ARBA00023172"/>
    </source>
</evidence>
<dbReference type="PROSITE" id="PS51898">
    <property type="entry name" value="TYR_RECOMBINASE"/>
    <property type="match status" value="1"/>
</dbReference>
<comment type="similarity">
    <text evidence="1">Belongs to the 'phage' integrase family.</text>
</comment>
<evidence type="ECO:0000256" key="4">
    <source>
        <dbReference type="PROSITE-ProRule" id="PRU01248"/>
    </source>
</evidence>
<dbReference type="InterPro" id="IPR010998">
    <property type="entry name" value="Integrase_recombinase_N"/>
</dbReference>
<dbReference type="Gene3D" id="1.10.150.130">
    <property type="match status" value="1"/>
</dbReference>
<dbReference type="GO" id="GO:0006310">
    <property type="term" value="P:DNA recombination"/>
    <property type="evidence" value="ECO:0007669"/>
    <property type="project" value="UniProtKB-KW"/>
</dbReference>
<dbReference type="CDD" id="cd00397">
    <property type="entry name" value="DNA_BRE_C"/>
    <property type="match status" value="1"/>
</dbReference>
<dbReference type="SUPFAM" id="SSF56349">
    <property type="entry name" value="DNA breaking-rejoining enzymes"/>
    <property type="match status" value="1"/>
</dbReference>
<protein>
    <submittedName>
        <fullName evidence="7">Site-specific integrase</fullName>
    </submittedName>
</protein>
<dbReference type="PROSITE" id="PS51900">
    <property type="entry name" value="CB"/>
    <property type="match status" value="1"/>
</dbReference>
<accession>A0A7G9WJL1</accession>
<dbReference type="PANTHER" id="PTHR30349">
    <property type="entry name" value="PHAGE INTEGRASE-RELATED"/>
    <property type="match status" value="1"/>
</dbReference>
<dbReference type="Gene3D" id="1.10.443.10">
    <property type="entry name" value="Intergrase catalytic core"/>
    <property type="match status" value="1"/>
</dbReference>
<dbReference type="GO" id="GO:0015074">
    <property type="term" value="P:DNA integration"/>
    <property type="evidence" value="ECO:0007669"/>
    <property type="project" value="InterPro"/>
</dbReference>
<dbReference type="KEGG" id="caml:H6X83_04385"/>
<dbReference type="InterPro" id="IPR002104">
    <property type="entry name" value="Integrase_catalytic"/>
</dbReference>
<dbReference type="RefSeq" id="WP_212507942.1">
    <property type="nucleotide sequence ID" value="NZ_CP060696.1"/>
</dbReference>
<evidence type="ECO:0000256" key="2">
    <source>
        <dbReference type="ARBA" id="ARBA00023125"/>
    </source>
</evidence>
<dbReference type="InterPro" id="IPR050090">
    <property type="entry name" value="Tyrosine_recombinase_XerCD"/>
</dbReference>
<evidence type="ECO:0000259" key="5">
    <source>
        <dbReference type="PROSITE" id="PS51898"/>
    </source>
</evidence>
<organism evidence="7 8">
    <name type="scientific">Caproicibacterium amylolyticum</name>
    <dbReference type="NCBI Taxonomy" id="2766537"/>
    <lineage>
        <taxon>Bacteria</taxon>
        <taxon>Bacillati</taxon>
        <taxon>Bacillota</taxon>
        <taxon>Clostridia</taxon>
        <taxon>Eubacteriales</taxon>
        <taxon>Oscillospiraceae</taxon>
        <taxon>Caproicibacterium</taxon>
    </lineage>
</organism>
<reference evidence="7 8" key="1">
    <citation type="submission" date="2020-08" db="EMBL/GenBank/DDBJ databases">
        <authorList>
            <person name="Ren C."/>
            <person name="Gu Y."/>
            <person name="Xu Y."/>
        </authorList>
    </citation>
    <scope>NUCLEOTIDE SEQUENCE [LARGE SCALE GENOMIC DNA]</scope>
    <source>
        <strain evidence="7 8">LBM18003</strain>
    </source>
</reference>
<dbReference type="InterPro" id="IPR011010">
    <property type="entry name" value="DNA_brk_join_enz"/>
</dbReference>